<dbReference type="RefSeq" id="WP_070935668.1">
    <property type="nucleotide sequence ID" value="NZ_MLIK01000004.1"/>
</dbReference>
<organism evidence="4 5">
    <name type="scientific">Mycobacteroides franklinii</name>
    <dbReference type="NCBI Taxonomy" id="948102"/>
    <lineage>
        <taxon>Bacteria</taxon>
        <taxon>Bacillati</taxon>
        <taxon>Actinomycetota</taxon>
        <taxon>Actinomycetes</taxon>
        <taxon>Mycobacteriales</taxon>
        <taxon>Mycobacteriaceae</taxon>
        <taxon>Mycobacteroides</taxon>
    </lineage>
</organism>
<reference evidence="4 5" key="1">
    <citation type="submission" date="2016-10" db="EMBL/GenBank/DDBJ databases">
        <title>Evaluation of Human, Veterinary and Environmental Mycobacterium chelonae Isolates by Core Genome Phylogenomic Analysis, Targeted Gene Comparison, and Anti-microbial Susceptibility Patterns: A Tale of Mistaken Identities.</title>
        <authorList>
            <person name="Fogelson S.B."/>
            <person name="Camus A.C."/>
            <person name="Lorenz W."/>
            <person name="Vasireddy R."/>
            <person name="Vasireddy S."/>
            <person name="Smith T."/>
            <person name="Brown-Elliott B.A."/>
            <person name="Wallace R.J.Jr."/>
            <person name="Hasan N.A."/>
            <person name="Reischl U."/>
            <person name="Sanchez S."/>
        </authorList>
    </citation>
    <scope>NUCLEOTIDE SEQUENCE [LARGE SCALE GENOMIC DNA]</scope>
    <source>
        <strain evidence="4 5">1559</strain>
    </source>
</reference>
<keyword evidence="1 2" id="KW-0238">DNA-binding</keyword>
<dbReference type="SUPFAM" id="SSF46689">
    <property type="entry name" value="Homeodomain-like"/>
    <property type="match status" value="1"/>
</dbReference>
<dbReference type="PANTHER" id="PTHR30055:SF160">
    <property type="entry name" value="TRANSCRIPTIONAL REGULATORY PROTEIN (PROBABLY ASNC-FAMILY)-RELATED"/>
    <property type="match status" value="1"/>
</dbReference>
<protein>
    <submittedName>
        <fullName evidence="4">TetR family transcriptional regulator</fullName>
    </submittedName>
</protein>
<dbReference type="PROSITE" id="PS50977">
    <property type="entry name" value="HTH_TETR_2"/>
    <property type="match status" value="1"/>
</dbReference>
<dbReference type="SUPFAM" id="SSF48498">
    <property type="entry name" value="Tetracyclin repressor-like, C-terminal domain"/>
    <property type="match status" value="1"/>
</dbReference>
<dbReference type="STRING" id="948102.BKG76_02460"/>
<accession>A0A1S1LDY9</accession>
<dbReference type="InterPro" id="IPR009057">
    <property type="entry name" value="Homeodomain-like_sf"/>
</dbReference>
<sequence>MAEGGDARRDRWAQHKVRVRRKFVSAAVVAIERNGPSATVEDVVRAAHSAKPKLYRHFEDRNDLFGSVAQAMMGAIRRRLTSAVDIAIPPRESAQRAASRFIELVQRYPQSTRFLFEHQMVSVRGKFAPALRHDGAIAELAAAMSSFLERVNVHPAGVDQLAAALIGTAATTAIWQAAQGAAPDEAVGQRLAETLWASVDVFLRSKGIIVDPDQALDQGRVETAGATLRDLRGEGQSPSFL</sequence>
<dbReference type="GO" id="GO:0000976">
    <property type="term" value="F:transcription cis-regulatory region binding"/>
    <property type="evidence" value="ECO:0007669"/>
    <property type="project" value="TreeGrafter"/>
</dbReference>
<dbReference type="InterPro" id="IPR050109">
    <property type="entry name" value="HTH-type_TetR-like_transc_reg"/>
</dbReference>
<dbReference type="PANTHER" id="PTHR30055">
    <property type="entry name" value="HTH-TYPE TRANSCRIPTIONAL REGULATOR RUTR"/>
    <property type="match status" value="1"/>
</dbReference>
<dbReference type="Proteomes" id="UP000179616">
    <property type="component" value="Unassembled WGS sequence"/>
</dbReference>
<dbReference type="InterPro" id="IPR001647">
    <property type="entry name" value="HTH_TetR"/>
</dbReference>
<evidence type="ECO:0000256" key="1">
    <source>
        <dbReference type="ARBA" id="ARBA00023125"/>
    </source>
</evidence>
<evidence type="ECO:0000313" key="4">
    <source>
        <dbReference type="EMBL" id="OHU30628.1"/>
    </source>
</evidence>
<feature type="domain" description="HTH tetR-type" evidence="3">
    <location>
        <begin position="17"/>
        <end position="76"/>
    </location>
</feature>
<evidence type="ECO:0000313" key="5">
    <source>
        <dbReference type="Proteomes" id="UP000179616"/>
    </source>
</evidence>
<dbReference type="Gene3D" id="1.10.357.10">
    <property type="entry name" value="Tetracycline Repressor, domain 2"/>
    <property type="match status" value="1"/>
</dbReference>
<dbReference type="AlphaFoldDB" id="A0A1S1LDY9"/>
<dbReference type="InterPro" id="IPR036271">
    <property type="entry name" value="Tet_transcr_reg_TetR-rel_C_sf"/>
</dbReference>
<dbReference type="EMBL" id="MLIK01000004">
    <property type="protein sequence ID" value="OHU30628.1"/>
    <property type="molecule type" value="Genomic_DNA"/>
</dbReference>
<dbReference type="GO" id="GO:0003700">
    <property type="term" value="F:DNA-binding transcription factor activity"/>
    <property type="evidence" value="ECO:0007669"/>
    <property type="project" value="TreeGrafter"/>
</dbReference>
<dbReference type="Pfam" id="PF00440">
    <property type="entry name" value="TetR_N"/>
    <property type="match status" value="1"/>
</dbReference>
<gene>
    <name evidence="4" type="ORF">BKG76_02460</name>
</gene>
<comment type="caution">
    <text evidence="4">The sequence shown here is derived from an EMBL/GenBank/DDBJ whole genome shotgun (WGS) entry which is preliminary data.</text>
</comment>
<proteinExistence type="predicted"/>
<dbReference type="OrthoDB" id="4542604at2"/>
<feature type="DNA-binding region" description="H-T-H motif" evidence="2">
    <location>
        <begin position="39"/>
        <end position="58"/>
    </location>
</feature>
<evidence type="ECO:0000259" key="3">
    <source>
        <dbReference type="PROSITE" id="PS50977"/>
    </source>
</evidence>
<name>A0A1S1LDY9_9MYCO</name>
<evidence type="ECO:0000256" key="2">
    <source>
        <dbReference type="PROSITE-ProRule" id="PRU00335"/>
    </source>
</evidence>
<dbReference type="GeneID" id="57165647"/>